<organism evidence="3 4">
    <name type="scientific">Phenylobacterium hankyongense</name>
    <dbReference type="NCBI Taxonomy" id="1813876"/>
    <lineage>
        <taxon>Bacteria</taxon>
        <taxon>Pseudomonadati</taxon>
        <taxon>Pseudomonadota</taxon>
        <taxon>Alphaproteobacteria</taxon>
        <taxon>Caulobacterales</taxon>
        <taxon>Caulobacteraceae</taxon>
        <taxon>Phenylobacterium</taxon>
    </lineage>
</organism>
<dbReference type="AlphaFoldDB" id="A0A328B4V9"/>
<keyword evidence="2" id="KW-0472">Membrane</keyword>
<reference evidence="4" key="1">
    <citation type="submission" date="2018-05" db="EMBL/GenBank/DDBJ databases">
        <authorList>
            <person name="Li X."/>
        </authorList>
    </citation>
    <scope>NUCLEOTIDE SEQUENCE [LARGE SCALE GENOMIC DNA]</scope>
    <source>
        <strain evidence="4">HKS-05</strain>
    </source>
</reference>
<dbReference type="Proteomes" id="UP000249842">
    <property type="component" value="Unassembled WGS sequence"/>
</dbReference>
<dbReference type="EMBL" id="QFYP01000001">
    <property type="protein sequence ID" value="RAK60956.1"/>
    <property type="molecule type" value="Genomic_DNA"/>
</dbReference>
<feature type="region of interest" description="Disordered" evidence="1">
    <location>
        <begin position="29"/>
        <end position="118"/>
    </location>
</feature>
<feature type="compositionally biased region" description="Low complexity" evidence="1">
    <location>
        <begin position="56"/>
        <end position="87"/>
    </location>
</feature>
<proteinExistence type="predicted"/>
<name>A0A328B4V9_9CAUL</name>
<sequence length="118" mass="11919">MNSLGRVLLIVGAIVLAVLVGVLIGRSRHEPSVAEAPAAGVQISTQAPPAPPPTPSTLLPTVPDAPPAKAVPKINPQDQVADDAAAVGMTTRDAPEEPAPPVVEPPPPEPRSDAPPYG</sequence>
<evidence type="ECO:0000313" key="4">
    <source>
        <dbReference type="Proteomes" id="UP000249842"/>
    </source>
</evidence>
<keyword evidence="2" id="KW-1133">Transmembrane helix</keyword>
<evidence type="ECO:0000256" key="1">
    <source>
        <dbReference type="SAM" id="MobiDB-lite"/>
    </source>
</evidence>
<evidence type="ECO:0000256" key="2">
    <source>
        <dbReference type="SAM" id="Phobius"/>
    </source>
</evidence>
<comment type="caution">
    <text evidence="3">The sequence shown here is derived from an EMBL/GenBank/DDBJ whole genome shotgun (WGS) entry which is preliminary data.</text>
</comment>
<keyword evidence="4" id="KW-1185">Reference proteome</keyword>
<feature type="compositionally biased region" description="Pro residues" evidence="1">
    <location>
        <begin position="97"/>
        <end position="109"/>
    </location>
</feature>
<accession>A0A328B4V9</accession>
<keyword evidence="2" id="KW-0812">Transmembrane</keyword>
<gene>
    <name evidence="3" type="ORF">DJ021_14630</name>
</gene>
<protein>
    <submittedName>
        <fullName evidence="3">Uncharacterized protein</fullName>
    </submittedName>
</protein>
<dbReference type="RefSeq" id="WP_111458248.1">
    <property type="nucleotide sequence ID" value="NZ_QFYP01000001.1"/>
</dbReference>
<evidence type="ECO:0000313" key="3">
    <source>
        <dbReference type="EMBL" id="RAK60956.1"/>
    </source>
</evidence>
<feature type="transmembrane region" description="Helical" evidence="2">
    <location>
        <begin position="6"/>
        <end position="25"/>
    </location>
</feature>